<dbReference type="GO" id="GO:0005886">
    <property type="term" value="C:plasma membrane"/>
    <property type="evidence" value="ECO:0007669"/>
    <property type="project" value="UniProtKB-SubCell"/>
</dbReference>
<keyword evidence="2" id="KW-0813">Transport</keyword>
<feature type="transmembrane region" description="Helical" evidence="8">
    <location>
        <begin position="408"/>
        <end position="429"/>
    </location>
</feature>
<dbReference type="PROSITE" id="PS00217">
    <property type="entry name" value="SUGAR_TRANSPORT_2"/>
    <property type="match status" value="1"/>
</dbReference>
<comment type="subcellular location">
    <subcellularLocation>
        <location evidence="1">Cell membrane</location>
        <topology evidence="1">Multi-pass membrane protein</topology>
    </subcellularLocation>
</comment>
<gene>
    <name evidence="10" type="primary">Tret1_13</name>
    <name evidence="10" type="ORF">g.135218</name>
</gene>
<keyword evidence="5 8" id="KW-0812">Transmembrane</keyword>
<feature type="transmembrane region" description="Helical" evidence="8">
    <location>
        <begin position="313"/>
        <end position="332"/>
    </location>
</feature>
<feature type="transmembrane region" description="Helical" evidence="8">
    <location>
        <begin position="371"/>
        <end position="396"/>
    </location>
</feature>
<proteinExistence type="predicted"/>
<feature type="transmembrane region" description="Helical" evidence="8">
    <location>
        <begin position="155"/>
        <end position="173"/>
    </location>
</feature>
<feature type="transmembrane region" description="Helical" evidence="8">
    <location>
        <begin position="179"/>
        <end position="200"/>
    </location>
</feature>
<sequence>MPISDNHSSSNSHEKYGLKSTLAQTLAVVVQNCISIEWGMAIVTPSIVLTDLFQNSSSSFSISLIEASWYVSLLHFTHLFGALLSGTLQKQLGRKRCMIIANLPSFIGWILLYLSHSSTVLCLSNSMVGFGIGFSSIAKYSYTGEITEPRLRGRLASLTGVSIMIGVSLIFVLESLFHWRSIALASVCFLIIRTCLISMIPESPIWLIAHGKNDKAEKALCWLRGWMEPETVKYEFLELIRHNKPTNDQESTVDTEIKGGGLFAEIAQFKNPSAYRPLILVIIYLIVSLISCFTPFTMQIIVNVGFAIYPNTYMIVFTVLQGLGSMVLMLTINCLGKRYLTLLTISVNTTLIFMLGVYIKTLKHNYVTSSPWIPFTIISSIYFSGSCGIYYIPWILLSEVFPYRIRGIATGLCTGISGVILLVLIKSYISIESALTLEYTMFLFSFISFIGFIYFYYYLPETENKTLLEIEKHFESSSKR</sequence>
<evidence type="ECO:0000313" key="10">
    <source>
        <dbReference type="EMBL" id="MBY84901.1"/>
    </source>
</evidence>
<dbReference type="InterPro" id="IPR020846">
    <property type="entry name" value="MFS_dom"/>
</dbReference>
<evidence type="ECO:0000256" key="6">
    <source>
        <dbReference type="ARBA" id="ARBA00022989"/>
    </source>
</evidence>
<protein>
    <submittedName>
        <fullName evidence="10">Facilitated trehalose transporter Tret1</fullName>
    </submittedName>
</protein>
<keyword evidence="7 8" id="KW-0472">Membrane</keyword>
<dbReference type="InterPro" id="IPR005829">
    <property type="entry name" value="Sugar_transporter_CS"/>
</dbReference>
<evidence type="ECO:0000256" key="2">
    <source>
        <dbReference type="ARBA" id="ARBA00022448"/>
    </source>
</evidence>
<evidence type="ECO:0000259" key="9">
    <source>
        <dbReference type="PROSITE" id="PS50850"/>
    </source>
</evidence>
<dbReference type="PANTHER" id="PTHR48021:SF39">
    <property type="entry name" value="MAJOR FACILITATOR SUPERFAMILY (MFS) PROFILE DOMAIN-CONTAINING PROTEIN"/>
    <property type="match status" value="1"/>
</dbReference>
<name>A0A2S2R4E6_9HEMI</name>
<dbReference type="FunFam" id="1.20.1250.20:FF:000218">
    <property type="entry name" value="facilitated trehalose transporter Tret1"/>
    <property type="match status" value="1"/>
</dbReference>
<evidence type="ECO:0000256" key="1">
    <source>
        <dbReference type="ARBA" id="ARBA00004651"/>
    </source>
</evidence>
<evidence type="ECO:0000256" key="8">
    <source>
        <dbReference type="SAM" id="Phobius"/>
    </source>
</evidence>
<feature type="transmembrane region" description="Helical" evidence="8">
    <location>
        <begin position="126"/>
        <end position="143"/>
    </location>
</feature>
<feature type="transmembrane region" description="Helical" evidence="8">
    <location>
        <begin position="441"/>
        <end position="459"/>
    </location>
</feature>
<feature type="domain" description="Major facilitator superfamily (MFS) profile" evidence="9">
    <location>
        <begin position="25"/>
        <end position="463"/>
    </location>
</feature>
<evidence type="ECO:0000256" key="5">
    <source>
        <dbReference type="ARBA" id="ARBA00022692"/>
    </source>
</evidence>
<keyword evidence="4" id="KW-0762">Sugar transport</keyword>
<dbReference type="PROSITE" id="PS50850">
    <property type="entry name" value="MFS"/>
    <property type="match status" value="1"/>
</dbReference>
<accession>A0A2S2R4E6</accession>
<evidence type="ECO:0000256" key="3">
    <source>
        <dbReference type="ARBA" id="ARBA00022475"/>
    </source>
</evidence>
<dbReference type="InterPro" id="IPR036259">
    <property type="entry name" value="MFS_trans_sf"/>
</dbReference>
<organism evidence="10">
    <name type="scientific">Sipha flava</name>
    <name type="common">yellow sugarcane aphid</name>
    <dbReference type="NCBI Taxonomy" id="143950"/>
    <lineage>
        <taxon>Eukaryota</taxon>
        <taxon>Metazoa</taxon>
        <taxon>Ecdysozoa</taxon>
        <taxon>Arthropoda</taxon>
        <taxon>Hexapoda</taxon>
        <taxon>Insecta</taxon>
        <taxon>Pterygota</taxon>
        <taxon>Neoptera</taxon>
        <taxon>Paraneoptera</taxon>
        <taxon>Hemiptera</taxon>
        <taxon>Sternorrhyncha</taxon>
        <taxon>Aphidomorpha</taxon>
        <taxon>Aphidoidea</taxon>
        <taxon>Aphididae</taxon>
        <taxon>Sipha</taxon>
    </lineage>
</organism>
<feature type="transmembrane region" description="Helical" evidence="8">
    <location>
        <begin position="67"/>
        <end position="85"/>
    </location>
</feature>
<keyword evidence="6 8" id="KW-1133">Transmembrane helix</keyword>
<dbReference type="SUPFAM" id="SSF103473">
    <property type="entry name" value="MFS general substrate transporter"/>
    <property type="match status" value="1"/>
</dbReference>
<dbReference type="InterPro" id="IPR005828">
    <property type="entry name" value="MFS_sugar_transport-like"/>
</dbReference>
<evidence type="ECO:0000256" key="7">
    <source>
        <dbReference type="ARBA" id="ARBA00023136"/>
    </source>
</evidence>
<feature type="transmembrane region" description="Helical" evidence="8">
    <location>
        <begin position="97"/>
        <end position="114"/>
    </location>
</feature>
<dbReference type="OrthoDB" id="6133115at2759"/>
<feature type="transmembrane region" description="Helical" evidence="8">
    <location>
        <begin position="278"/>
        <end position="301"/>
    </location>
</feature>
<dbReference type="EMBL" id="GGMS01015698">
    <property type="protein sequence ID" value="MBY84901.1"/>
    <property type="molecule type" value="Transcribed_RNA"/>
</dbReference>
<feature type="transmembrane region" description="Helical" evidence="8">
    <location>
        <begin position="339"/>
        <end position="359"/>
    </location>
</feature>
<evidence type="ECO:0000256" key="4">
    <source>
        <dbReference type="ARBA" id="ARBA00022597"/>
    </source>
</evidence>
<dbReference type="AlphaFoldDB" id="A0A2S2R4E6"/>
<dbReference type="Pfam" id="PF00083">
    <property type="entry name" value="Sugar_tr"/>
    <property type="match status" value="1"/>
</dbReference>
<dbReference type="Gene3D" id="1.20.1250.20">
    <property type="entry name" value="MFS general substrate transporter like domains"/>
    <property type="match status" value="1"/>
</dbReference>
<dbReference type="PANTHER" id="PTHR48021">
    <property type="match status" value="1"/>
</dbReference>
<dbReference type="GO" id="GO:0022857">
    <property type="term" value="F:transmembrane transporter activity"/>
    <property type="evidence" value="ECO:0007669"/>
    <property type="project" value="InterPro"/>
</dbReference>
<keyword evidence="3" id="KW-1003">Cell membrane</keyword>
<reference evidence="10" key="1">
    <citation type="submission" date="2018-04" db="EMBL/GenBank/DDBJ databases">
        <title>Transcriptome assembly of Sipha flava.</title>
        <authorList>
            <person name="Scully E.D."/>
            <person name="Geib S.M."/>
            <person name="Palmer N.A."/>
            <person name="Koch K."/>
            <person name="Bradshaw J."/>
            <person name="Heng-Moss T."/>
            <person name="Sarath G."/>
        </authorList>
    </citation>
    <scope>NUCLEOTIDE SEQUENCE</scope>
</reference>
<dbReference type="InterPro" id="IPR050549">
    <property type="entry name" value="MFS_Trehalose_Transporter"/>
</dbReference>